<sequence length="89" mass="9673">MNQRITLNSEKKALRGGTVHQNVGQFCGGHWIESQEVRMESPSAAAISSKHSVARGTPLGGRLLWSLEGCPPGNPRGCKETPPFIHRLI</sequence>
<comment type="caution">
    <text evidence="1">The sequence shown here is derived from an EMBL/GenBank/DDBJ whole genome shotgun (WGS) entry which is preliminary data.</text>
</comment>
<dbReference type="Proteomes" id="UP000887013">
    <property type="component" value="Unassembled WGS sequence"/>
</dbReference>
<keyword evidence="2" id="KW-1185">Reference proteome</keyword>
<dbReference type="OrthoDB" id="10462529at2759"/>
<organism evidence="1 2">
    <name type="scientific">Nephila pilipes</name>
    <name type="common">Giant wood spider</name>
    <name type="synonym">Nephila maculata</name>
    <dbReference type="NCBI Taxonomy" id="299642"/>
    <lineage>
        <taxon>Eukaryota</taxon>
        <taxon>Metazoa</taxon>
        <taxon>Ecdysozoa</taxon>
        <taxon>Arthropoda</taxon>
        <taxon>Chelicerata</taxon>
        <taxon>Arachnida</taxon>
        <taxon>Araneae</taxon>
        <taxon>Araneomorphae</taxon>
        <taxon>Entelegynae</taxon>
        <taxon>Araneoidea</taxon>
        <taxon>Nephilidae</taxon>
        <taxon>Nephila</taxon>
    </lineage>
</organism>
<dbReference type="EMBL" id="BMAW01087333">
    <property type="protein sequence ID" value="GFS29117.1"/>
    <property type="molecule type" value="Genomic_DNA"/>
</dbReference>
<accession>A0A8X6I399</accession>
<gene>
    <name evidence="1" type="ORF">NPIL_675611</name>
</gene>
<protein>
    <submittedName>
        <fullName evidence="1">Uncharacterized protein</fullName>
    </submittedName>
</protein>
<feature type="non-terminal residue" evidence="1">
    <location>
        <position position="1"/>
    </location>
</feature>
<reference evidence="1" key="1">
    <citation type="submission" date="2020-08" db="EMBL/GenBank/DDBJ databases">
        <title>Multicomponent nature underlies the extraordinary mechanical properties of spider dragline silk.</title>
        <authorList>
            <person name="Kono N."/>
            <person name="Nakamura H."/>
            <person name="Mori M."/>
            <person name="Yoshida Y."/>
            <person name="Ohtoshi R."/>
            <person name="Malay A.D."/>
            <person name="Moran D.A.P."/>
            <person name="Tomita M."/>
            <person name="Numata K."/>
            <person name="Arakawa K."/>
        </authorList>
    </citation>
    <scope>NUCLEOTIDE SEQUENCE</scope>
</reference>
<dbReference type="AlphaFoldDB" id="A0A8X6I399"/>
<evidence type="ECO:0000313" key="2">
    <source>
        <dbReference type="Proteomes" id="UP000887013"/>
    </source>
</evidence>
<proteinExistence type="predicted"/>
<evidence type="ECO:0000313" key="1">
    <source>
        <dbReference type="EMBL" id="GFS29117.1"/>
    </source>
</evidence>
<name>A0A8X6I399_NEPPI</name>